<keyword evidence="1" id="KW-0472">Membrane</keyword>
<accession>U3T874</accession>
<proteinExistence type="predicted"/>
<dbReference type="AlphaFoldDB" id="U3T874"/>
<gene>
    <name evidence="2" type="ORF">ACAM_0248</name>
</gene>
<protein>
    <submittedName>
        <fullName evidence="2">Uncharacterized protein</fullName>
    </submittedName>
</protein>
<organism evidence="2 3">
    <name type="scientific">Aeropyrum camini SY1 = JCM 12091</name>
    <dbReference type="NCBI Taxonomy" id="1198449"/>
    <lineage>
        <taxon>Archaea</taxon>
        <taxon>Thermoproteota</taxon>
        <taxon>Thermoprotei</taxon>
        <taxon>Desulfurococcales</taxon>
        <taxon>Desulfurococcaceae</taxon>
        <taxon>Aeropyrum</taxon>
    </lineage>
</organism>
<keyword evidence="1" id="KW-0812">Transmembrane</keyword>
<dbReference type="EMBL" id="AP012489">
    <property type="protein sequence ID" value="BAN89717.1"/>
    <property type="molecule type" value="Genomic_DNA"/>
</dbReference>
<dbReference type="GeneID" id="17110941"/>
<dbReference type="STRING" id="1198449.ACAM_0248"/>
<dbReference type="Proteomes" id="UP000016887">
    <property type="component" value="Chromosome"/>
</dbReference>
<dbReference type="eggNOG" id="arCOG14986">
    <property type="taxonomic scope" value="Archaea"/>
</dbReference>
<name>U3T874_9CREN</name>
<evidence type="ECO:0000313" key="3">
    <source>
        <dbReference type="Proteomes" id="UP000016887"/>
    </source>
</evidence>
<keyword evidence="3" id="KW-1185">Reference proteome</keyword>
<evidence type="ECO:0000256" key="1">
    <source>
        <dbReference type="SAM" id="Phobius"/>
    </source>
</evidence>
<sequence>MDSRSPLAALVIGAAVFAILALLLPPPLSIAAPPIASAAASLLSRGLRPAVAAVSALTGYVLAVAAEAPLLSALQLQADVAGPAGFLPLLYYPLLASASAAAASGATRYFRRRA</sequence>
<feature type="transmembrane region" description="Helical" evidence="1">
    <location>
        <begin position="89"/>
        <end position="110"/>
    </location>
</feature>
<reference evidence="2 3" key="1">
    <citation type="journal article" date="2013" name="Appl. Environ. Microbiol.">
        <title>Variation of the Virus-Related Elements within Syntenic Genomes of the Hyperthermophilic Archaeon Aeropyrum.</title>
        <authorList>
            <person name="Daifuku T."/>
            <person name="Yoshida T."/>
            <person name="Kitamura T."/>
            <person name="Kawaichi S."/>
            <person name="Inoue T."/>
            <person name="Nomura K."/>
            <person name="Yoshida Y."/>
            <person name="Kuno S."/>
            <person name="Sako Y."/>
        </authorList>
    </citation>
    <scope>NUCLEOTIDE SEQUENCE [LARGE SCALE GENOMIC DNA]</scope>
    <source>
        <strain evidence="2 3">SY1</strain>
    </source>
</reference>
<dbReference type="RefSeq" id="WP_022540997.1">
    <property type="nucleotide sequence ID" value="NC_022521.1"/>
</dbReference>
<dbReference type="KEGG" id="acj:ACAM_0248"/>
<keyword evidence="1" id="KW-1133">Transmembrane helix</keyword>
<evidence type="ECO:0000313" key="2">
    <source>
        <dbReference type="EMBL" id="BAN89717.1"/>
    </source>
</evidence>